<dbReference type="EMBL" id="VOHS01000067">
    <property type="protein sequence ID" value="TWV92578.1"/>
    <property type="molecule type" value="Genomic_DNA"/>
</dbReference>
<dbReference type="Gene3D" id="2.130.10.130">
    <property type="entry name" value="Integrin alpha, N-terminal"/>
    <property type="match status" value="1"/>
</dbReference>
<sequence>MAYPVSIQTIIDPLTERHARTVLERNQAGIQLGTATTTAGDINGDGFVDIVVGAPYYSNGQTAEDFFRISSGTKFLVRRTPA</sequence>
<dbReference type="InterPro" id="IPR013519">
    <property type="entry name" value="Int_alpha_beta-p"/>
</dbReference>
<evidence type="ECO:0000313" key="5">
    <source>
        <dbReference type="Proteomes" id="UP000318815"/>
    </source>
</evidence>
<keyword evidence="1" id="KW-0732">Signal</keyword>
<name>A0A5C6LLS5_9BACT</name>
<dbReference type="SMART" id="SM00191">
    <property type="entry name" value="Int_alpha"/>
    <property type="match status" value="1"/>
</dbReference>
<dbReference type="InterPro" id="IPR013517">
    <property type="entry name" value="FG-GAP"/>
</dbReference>
<evidence type="ECO:0000256" key="3">
    <source>
        <dbReference type="ARBA" id="ARBA00023180"/>
    </source>
</evidence>
<gene>
    <name evidence="4" type="ORF">FEF09_28335</name>
</gene>
<evidence type="ECO:0000256" key="2">
    <source>
        <dbReference type="ARBA" id="ARBA00022737"/>
    </source>
</evidence>
<dbReference type="SUPFAM" id="SSF69318">
    <property type="entry name" value="Integrin alpha N-terminal domain"/>
    <property type="match status" value="1"/>
</dbReference>
<dbReference type="PROSITE" id="PS51470">
    <property type="entry name" value="FG_GAP"/>
    <property type="match status" value="1"/>
</dbReference>
<accession>A0A5C6LLS5</accession>
<dbReference type="Pfam" id="PF01839">
    <property type="entry name" value="FG-GAP"/>
    <property type="match status" value="1"/>
</dbReference>
<keyword evidence="3" id="KW-0325">Glycoprotein</keyword>
<keyword evidence="5" id="KW-1185">Reference proteome</keyword>
<evidence type="ECO:0000256" key="1">
    <source>
        <dbReference type="ARBA" id="ARBA00022729"/>
    </source>
</evidence>
<dbReference type="Proteomes" id="UP000318815">
    <property type="component" value="Unassembled WGS sequence"/>
</dbReference>
<evidence type="ECO:0008006" key="6">
    <source>
        <dbReference type="Google" id="ProtNLM"/>
    </source>
</evidence>
<proteinExistence type="predicted"/>
<dbReference type="OrthoDB" id="883622at2"/>
<evidence type="ECO:0000313" key="4">
    <source>
        <dbReference type="EMBL" id="TWV92578.1"/>
    </source>
</evidence>
<dbReference type="InterPro" id="IPR028994">
    <property type="entry name" value="Integrin_alpha_N"/>
</dbReference>
<comment type="caution">
    <text evidence="4">The sequence shown here is derived from an EMBL/GenBank/DDBJ whole genome shotgun (WGS) entry which is preliminary data.</text>
</comment>
<keyword evidence="2" id="KW-0677">Repeat</keyword>
<protein>
    <recommendedName>
        <fullName evidence="6">VCBS repeat-containing protein</fullName>
    </recommendedName>
</protein>
<dbReference type="AlphaFoldDB" id="A0A5C6LLS5"/>
<reference evidence="4 5" key="1">
    <citation type="submission" date="2019-08" db="EMBL/GenBank/DDBJ databases">
        <title>Whole genome sequencing of chitin degrading bacteria Chitinophaga pinensis YS16.</title>
        <authorList>
            <person name="Singh R.P."/>
            <person name="Manchanda G."/>
            <person name="Maurya I.K."/>
            <person name="Joshi N.K."/>
            <person name="Srivastava A.K."/>
        </authorList>
    </citation>
    <scope>NUCLEOTIDE SEQUENCE [LARGE SCALE GENOMIC DNA]</scope>
    <source>
        <strain evidence="4 5">YS-16</strain>
    </source>
</reference>
<organism evidence="4 5">
    <name type="scientific">Chitinophaga pinensis</name>
    <dbReference type="NCBI Taxonomy" id="79329"/>
    <lineage>
        <taxon>Bacteria</taxon>
        <taxon>Pseudomonadati</taxon>
        <taxon>Bacteroidota</taxon>
        <taxon>Chitinophagia</taxon>
        <taxon>Chitinophagales</taxon>
        <taxon>Chitinophagaceae</taxon>
        <taxon>Chitinophaga</taxon>
    </lineage>
</organism>